<evidence type="ECO:0000313" key="2">
    <source>
        <dbReference type="EMBL" id="KAL1507271.1"/>
    </source>
</evidence>
<dbReference type="SUPFAM" id="SSF53098">
    <property type="entry name" value="Ribonuclease H-like"/>
    <property type="match status" value="1"/>
</dbReference>
<dbReference type="EMBL" id="JBGBPQ010000018">
    <property type="protein sequence ID" value="KAL1507271.1"/>
    <property type="molecule type" value="Genomic_DNA"/>
</dbReference>
<accession>A0AB34ISS5</accession>
<evidence type="ECO:0000313" key="3">
    <source>
        <dbReference type="Proteomes" id="UP001515480"/>
    </source>
</evidence>
<dbReference type="AlphaFoldDB" id="A0AB34ISS5"/>
<dbReference type="InterPro" id="IPR012337">
    <property type="entry name" value="RNaseH-like_sf"/>
</dbReference>
<name>A0AB34ISS5_PRYPA</name>
<dbReference type="Proteomes" id="UP001515480">
    <property type="component" value="Unassembled WGS sequence"/>
</dbReference>
<proteinExistence type="predicted"/>
<gene>
    <name evidence="2" type="ORF">AB1Y20_008119</name>
</gene>
<dbReference type="InterPro" id="IPR001584">
    <property type="entry name" value="Integrase_cat-core"/>
</dbReference>
<dbReference type="GO" id="GO:0015074">
    <property type="term" value="P:DNA integration"/>
    <property type="evidence" value="ECO:0007669"/>
    <property type="project" value="InterPro"/>
</dbReference>
<organism evidence="2 3">
    <name type="scientific">Prymnesium parvum</name>
    <name type="common">Toxic golden alga</name>
    <dbReference type="NCBI Taxonomy" id="97485"/>
    <lineage>
        <taxon>Eukaryota</taxon>
        <taxon>Haptista</taxon>
        <taxon>Haptophyta</taxon>
        <taxon>Prymnesiophyceae</taxon>
        <taxon>Prymnesiales</taxon>
        <taxon>Prymnesiaceae</taxon>
        <taxon>Prymnesium</taxon>
    </lineage>
</organism>
<dbReference type="InterPro" id="IPR036397">
    <property type="entry name" value="RNaseH_sf"/>
</dbReference>
<sequence>MKALPHRRKRPGDAPTSYKVQAYGDCSNLGIAGPFEPFYAFCNVYLHVFIDSHTNFGDVYFSKTKSLADTIPIRQRFIAESKRYGGVKHFHSDGAKELMGETMKALLDDLGISYSWTVANEPNLNNRALRR</sequence>
<dbReference type="PROSITE" id="PS50994">
    <property type="entry name" value="INTEGRASE"/>
    <property type="match status" value="1"/>
</dbReference>
<evidence type="ECO:0000259" key="1">
    <source>
        <dbReference type="PROSITE" id="PS50994"/>
    </source>
</evidence>
<protein>
    <recommendedName>
        <fullName evidence="1">Integrase catalytic domain-containing protein</fullName>
    </recommendedName>
</protein>
<dbReference type="GO" id="GO:0003676">
    <property type="term" value="F:nucleic acid binding"/>
    <property type="evidence" value="ECO:0007669"/>
    <property type="project" value="InterPro"/>
</dbReference>
<dbReference type="Gene3D" id="3.30.420.10">
    <property type="entry name" value="Ribonuclease H-like superfamily/Ribonuclease H"/>
    <property type="match status" value="1"/>
</dbReference>
<keyword evidence="3" id="KW-1185">Reference proteome</keyword>
<reference evidence="2 3" key="1">
    <citation type="journal article" date="2024" name="Science">
        <title>Giant polyketide synthase enzymes in the biosynthesis of giant marine polyether toxins.</title>
        <authorList>
            <person name="Fallon T.R."/>
            <person name="Shende V.V."/>
            <person name="Wierzbicki I.H."/>
            <person name="Pendleton A.L."/>
            <person name="Watervoot N.F."/>
            <person name="Auber R.P."/>
            <person name="Gonzalez D.J."/>
            <person name="Wisecaver J.H."/>
            <person name="Moore B.S."/>
        </authorList>
    </citation>
    <scope>NUCLEOTIDE SEQUENCE [LARGE SCALE GENOMIC DNA]</scope>
    <source>
        <strain evidence="2 3">12B1</strain>
    </source>
</reference>
<comment type="caution">
    <text evidence="2">The sequence shown here is derived from an EMBL/GenBank/DDBJ whole genome shotgun (WGS) entry which is preliminary data.</text>
</comment>
<feature type="domain" description="Integrase catalytic" evidence="1">
    <location>
        <begin position="11"/>
        <end position="131"/>
    </location>
</feature>